<sequence length="209" mass="22153">MKVRVLVAAVAALLLTGCGSVHPGAAAVVDDDVISMHDADDTAQVYCSLTLLQGTQGQERTNADIRRDAVRDLVLGVVARRMAEQDDIDVSPSTYEVTPAQRRELAKAFSADDLSSAIDAIEHTQQTYAIVQALGKRSKNIPATDDPNAVLDAGLKLVQAEMKQHDISYDPRFGLTAAGDPKSDPTPLSVSPTALDASMKGLPATQRCA</sequence>
<organism evidence="3 4">
    <name type="scientific">Aeromicrobium terrae</name>
    <dbReference type="NCBI Taxonomy" id="2498846"/>
    <lineage>
        <taxon>Bacteria</taxon>
        <taxon>Bacillati</taxon>
        <taxon>Actinomycetota</taxon>
        <taxon>Actinomycetes</taxon>
        <taxon>Propionibacteriales</taxon>
        <taxon>Nocardioidaceae</taxon>
        <taxon>Aeromicrobium</taxon>
    </lineage>
</organism>
<feature type="region of interest" description="Disordered" evidence="1">
    <location>
        <begin position="173"/>
        <end position="209"/>
    </location>
</feature>
<dbReference type="RefSeq" id="WP_147687623.1">
    <property type="nucleotide sequence ID" value="NZ_VDUX01000008.1"/>
</dbReference>
<dbReference type="PROSITE" id="PS51257">
    <property type="entry name" value="PROKAR_LIPOPROTEIN"/>
    <property type="match status" value="1"/>
</dbReference>
<accession>A0A5C8NEX0</accession>
<dbReference type="SUPFAM" id="SSF109998">
    <property type="entry name" value="Triger factor/SurA peptide-binding domain-like"/>
    <property type="match status" value="1"/>
</dbReference>
<gene>
    <name evidence="3" type="ORF">FHP06_15065</name>
</gene>
<dbReference type="EMBL" id="VDUX01000008">
    <property type="protein sequence ID" value="TXL57355.1"/>
    <property type="molecule type" value="Genomic_DNA"/>
</dbReference>
<dbReference type="OrthoDB" id="3747139at2"/>
<reference evidence="3 4" key="1">
    <citation type="submission" date="2019-06" db="EMBL/GenBank/DDBJ databases">
        <title>Aeromicrobium sp. nov., isolated from a maize field.</title>
        <authorList>
            <person name="Lin S.-Y."/>
            <person name="Tsai C.-F."/>
            <person name="Young C.-C."/>
        </authorList>
    </citation>
    <scope>NUCLEOTIDE SEQUENCE [LARGE SCALE GENOMIC DNA]</scope>
    <source>
        <strain evidence="3 4">CC-CFT486</strain>
    </source>
</reference>
<evidence type="ECO:0000256" key="1">
    <source>
        <dbReference type="SAM" id="MobiDB-lite"/>
    </source>
</evidence>
<dbReference type="Proteomes" id="UP000321571">
    <property type="component" value="Unassembled WGS sequence"/>
</dbReference>
<dbReference type="InterPro" id="IPR027304">
    <property type="entry name" value="Trigger_fact/SurA_dom_sf"/>
</dbReference>
<comment type="caution">
    <text evidence="3">The sequence shown here is derived from an EMBL/GenBank/DDBJ whole genome shotgun (WGS) entry which is preliminary data.</text>
</comment>
<keyword evidence="4" id="KW-1185">Reference proteome</keyword>
<proteinExistence type="predicted"/>
<protein>
    <recommendedName>
        <fullName evidence="5">Lipoprotein</fullName>
    </recommendedName>
</protein>
<evidence type="ECO:0000256" key="2">
    <source>
        <dbReference type="SAM" id="SignalP"/>
    </source>
</evidence>
<feature type="signal peptide" evidence="2">
    <location>
        <begin position="1"/>
        <end position="23"/>
    </location>
</feature>
<name>A0A5C8NEX0_9ACTN</name>
<feature type="chain" id="PRO_5039354950" description="Lipoprotein" evidence="2">
    <location>
        <begin position="24"/>
        <end position="209"/>
    </location>
</feature>
<evidence type="ECO:0000313" key="4">
    <source>
        <dbReference type="Proteomes" id="UP000321571"/>
    </source>
</evidence>
<evidence type="ECO:0008006" key="5">
    <source>
        <dbReference type="Google" id="ProtNLM"/>
    </source>
</evidence>
<evidence type="ECO:0000313" key="3">
    <source>
        <dbReference type="EMBL" id="TXL57355.1"/>
    </source>
</evidence>
<keyword evidence="2" id="KW-0732">Signal</keyword>
<dbReference type="AlphaFoldDB" id="A0A5C8NEX0"/>